<organism evidence="1 2">
    <name type="scientific">Aspergillus sclerotialis</name>
    <dbReference type="NCBI Taxonomy" id="2070753"/>
    <lineage>
        <taxon>Eukaryota</taxon>
        <taxon>Fungi</taxon>
        <taxon>Dikarya</taxon>
        <taxon>Ascomycota</taxon>
        <taxon>Pezizomycotina</taxon>
        <taxon>Eurotiomycetes</taxon>
        <taxon>Eurotiomycetidae</taxon>
        <taxon>Eurotiales</taxon>
        <taxon>Aspergillaceae</taxon>
        <taxon>Aspergillus</taxon>
        <taxon>Aspergillus subgen. Polypaecilum</taxon>
    </lineage>
</organism>
<proteinExistence type="predicted"/>
<dbReference type="Proteomes" id="UP000266188">
    <property type="component" value="Unassembled WGS sequence"/>
</dbReference>
<dbReference type="EMBL" id="MVGC01000037">
    <property type="protein sequence ID" value="RJE25806.1"/>
    <property type="molecule type" value="Genomic_DNA"/>
</dbReference>
<keyword evidence="2" id="KW-1185">Reference proteome</keyword>
<comment type="caution">
    <text evidence="1">The sequence shown here is derived from an EMBL/GenBank/DDBJ whole genome shotgun (WGS) entry which is preliminary data.</text>
</comment>
<evidence type="ECO:0000313" key="1">
    <source>
        <dbReference type="EMBL" id="RJE25806.1"/>
    </source>
</evidence>
<dbReference type="InterPro" id="IPR032675">
    <property type="entry name" value="LRR_dom_sf"/>
</dbReference>
<dbReference type="AlphaFoldDB" id="A0A3A2ZRZ5"/>
<dbReference type="Gene3D" id="3.80.10.10">
    <property type="entry name" value="Ribonuclease Inhibitor"/>
    <property type="match status" value="1"/>
</dbReference>
<gene>
    <name evidence="1" type="ORF">PHISCL_01852</name>
</gene>
<dbReference type="SUPFAM" id="SSF52047">
    <property type="entry name" value="RNI-like"/>
    <property type="match status" value="1"/>
</dbReference>
<reference evidence="2" key="1">
    <citation type="submission" date="2017-02" db="EMBL/GenBank/DDBJ databases">
        <authorList>
            <person name="Tafer H."/>
            <person name="Lopandic K."/>
        </authorList>
    </citation>
    <scope>NUCLEOTIDE SEQUENCE [LARGE SCALE GENOMIC DNA]</scope>
    <source>
        <strain evidence="2">CBS 366.77</strain>
    </source>
</reference>
<sequence length="327" mass="36865">MVRQKNDPPRNAEADSEQFLNELQPHTLEYFEMISYSLLGPRSIRAMGTQLNSLVELKLTSLSIKAIAELPSLPSPPVLKVLVLTDSLPTSRNEEFYSIVSEVAGWISSCKSLRRLELRRFVDDPKLLSQALTDQGPHLTTLSLANYTLFGSRDFYEALPSQQSLQNLYLRGEGSENPDENSAFVQAIGQLKNLRELELKDISDGFRDYHAMPLILDLPRLERLWISGSFFDDAMLDAFLCLPQLKSLVIYALSEFRAEMIIEFISRLGPSNKGFNLSILNSTVNGNLSEEEQTVIHEMLKNNLNGSFDFALAYEESTDDDSEDLSN</sequence>
<accession>A0A3A2ZRZ5</accession>
<name>A0A3A2ZRZ5_9EURO</name>
<dbReference type="OrthoDB" id="10028886at2759"/>
<evidence type="ECO:0000313" key="2">
    <source>
        <dbReference type="Proteomes" id="UP000266188"/>
    </source>
</evidence>
<dbReference type="STRING" id="2070753.A0A3A2ZRZ5"/>
<protein>
    <submittedName>
        <fullName evidence="1">Uncharacterized protein</fullName>
    </submittedName>
</protein>